<proteinExistence type="predicted"/>
<dbReference type="RefSeq" id="WP_316411561.1">
    <property type="nucleotide sequence ID" value="NZ_AP027081.1"/>
</dbReference>
<feature type="coiled-coil region" evidence="1">
    <location>
        <begin position="32"/>
        <end position="139"/>
    </location>
</feature>
<evidence type="ECO:0000313" key="3">
    <source>
        <dbReference type="EMBL" id="BDU76894.1"/>
    </source>
</evidence>
<feature type="signal peptide" evidence="2">
    <location>
        <begin position="1"/>
        <end position="24"/>
    </location>
</feature>
<keyword evidence="4" id="KW-1185">Reference proteome</keyword>
<evidence type="ECO:0000313" key="4">
    <source>
        <dbReference type="Proteomes" id="UP001228113"/>
    </source>
</evidence>
<gene>
    <name evidence="3" type="ORF">METESE_18520</name>
</gene>
<name>A0AA48KC85_9BACT</name>
<evidence type="ECO:0000256" key="2">
    <source>
        <dbReference type="SAM" id="SignalP"/>
    </source>
</evidence>
<sequence length="237" mass="25418">MRTPTPWIPAILALALLGPAPASAAAKPKGAATALQAQIKKLTAERDELADRLKATESLQEDLAAAQKSRDLARQETEAVRKQLDQLKAALSENQGSADTLLKEIQKGKDAVAAREATIQELRDQLAKLTEQKTAEAGKAVVAITPDIVPARPLNLNKITPKVRKVSGVVVVNVLIAENGDVLDTRLLQALPGEGEYVTKAHEACLEAAKRIVFDPARTADGKARVRVWQGVGFYLD</sequence>
<dbReference type="KEGG" id="msea:METESE_18520"/>
<organism evidence="3 4">
    <name type="scientific">Mesoterricola sediminis</name>
    <dbReference type="NCBI Taxonomy" id="2927980"/>
    <lineage>
        <taxon>Bacteria</taxon>
        <taxon>Pseudomonadati</taxon>
        <taxon>Acidobacteriota</taxon>
        <taxon>Holophagae</taxon>
        <taxon>Holophagales</taxon>
        <taxon>Holophagaceae</taxon>
        <taxon>Mesoterricola</taxon>
    </lineage>
</organism>
<reference evidence="3" key="1">
    <citation type="journal article" date="2023" name="Int. J. Syst. Evol. Microbiol.">
        <title>Mesoterricola silvestris gen. nov., sp. nov., Mesoterricola sediminis sp. nov., Geothrix oryzae sp. nov., Geothrix edaphica sp. nov., Geothrix rubra sp. nov., and Geothrix limicola sp. nov., six novel members of Acidobacteriota isolated from soils.</title>
        <authorList>
            <person name="Itoh H."/>
            <person name="Sugisawa Y."/>
            <person name="Mise K."/>
            <person name="Xu Z."/>
            <person name="Kuniyasu M."/>
            <person name="Ushijima N."/>
            <person name="Kawano K."/>
            <person name="Kobayashi E."/>
            <person name="Shiratori Y."/>
            <person name="Masuda Y."/>
            <person name="Senoo K."/>
        </authorList>
    </citation>
    <scope>NUCLEOTIDE SEQUENCE</scope>
    <source>
        <strain evidence="3">W786</strain>
    </source>
</reference>
<feature type="chain" id="PRO_5041364398" description="TonB family protein" evidence="2">
    <location>
        <begin position="25"/>
        <end position="237"/>
    </location>
</feature>
<accession>A0AA48KC85</accession>
<evidence type="ECO:0008006" key="5">
    <source>
        <dbReference type="Google" id="ProtNLM"/>
    </source>
</evidence>
<dbReference type="Gene3D" id="1.10.287.1490">
    <property type="match status" value="1"/>
</dbReference>
<dbReference type="AlphaFoldDB" id="A0AA48KC85"/>
<evidence type="ECO:0000256" key="1">
    <source>
        <dbReference type="SAM" id="Coils"/>
    </source>
</evidence>
<keyword evidence="2" id="KW-0732">Signal</keyword>
<keyword evidence="1" id="KW-0175">Coiled coil</keyword>
<dbReference type="SUPFAM" id="SSF74653">
    <property type="entry name" value="TolA/TonB C-terminal domain"/>
    <property type="match status" value="1"/>
</dbReference>
<dbReference type="Proteomes" id="UP001228113">
    <property type="component" value="Chromosome"/>
</dbReference>
<dbReference type="EMBL" id="AP027081">
    <property type="protein sequence ID" value="BDU76894.1"/>
    <property type="molecule type" value="Genomic_DNA"/>
</dbReference>
<protein>
    <recommendedName>
        <fullName evidence="5">TonB family protein</fullName>
    </recommendedName>
</protein>